<keyword evidence="5" id="KW-0812">Transmembrane</keyword>
<dbReference type="PANTHER" id="PTHR24300:SF319">
    <property type="entry name" value="CYTOCHROME P450, FAMILY 2, SUBFAMILY AC, POLYPEPTIDE 1"/>
    <property type="match status" value="1"/>
</dbReference>
<dbReference type="Proteomes" id="UP000472270">
    <property type="component" value="Unassembled WGS sequence"/>
</dbReference>
<dbReference type="PANTHER" id="PTHR24300">
    <property type="entry name" value="CYTOCHROME P450 508A4-RELATED"/>
    <property type="match status" value="1"/>
</dbReference>
<dbReference type="PRINTS" id="PR00385">
    <property type="entry name" value="P450"/>
</dbReference>
<comment type="cofactor">
    <cofactor evidence="1">
        <name>heme</name>
        <dbReference type="ChEBI" id="CHEBI:30413"/>
    </cofactor>
</comment>
<dbReference type="InterPro" id="IPR050182">
    <property type="entry name" value="Cytochrome_P450_fam2"/>
</dbReference>
<dbReference type="Pfam" id="PF00067">
    <property type="entry name" value="p450"/>
    <property type="match status" value="2"/>
</dbReference>
<dbReference type="FunFam" id="1.10.630.10:FF:000208">
    <property type="entry name" value="Cytochrome P450, family 2, subfamily k, polypeptide 20"/>
    <property type="match status" value="1"/>
</dbReference>
<dbReference type="PRINTS" id="PR00463">
    <property type="entry name" value="EP450I"/>
</dbReference>
<sequence>MALVQPLFMHVSITGALFATVLLFLVIYLFSISSSSQDVGKYPPGLKPLPLLGNLHMLNLKKTYMSLWELSKQYGSVFTVHFGPKKVVILSGYKAVKQALVNLSEEFGDRDITPIIHDFNQGFGISFSNGENWREMRRFALANLRDFGMGKKRSEQIITEETQYLKEEFEEFEGKPFDTAQPVNLAVSNIISTIVYGSRFEYNNTELHHMVRRAYTTMEMIGSASVQVGYPDISVCSPQLIPKLSKFYVMISNALTNADKLKIMQVKVQETTLFHSVNLHCTINNLFAAGTDTMTTTLCWGLLLMAKYPEIQGTTANGILLCDRVIGRRQPVVENRKNLPYTDAVIHETQRFANIVCVVLCRVPVCGPFVPRLTLRSSLNSFPDSTRSLSGRRVCPGESLARMELFLFFTSLLQHFRFTPPPGVSGDELDRININAFSLFNLQSHFVERFACVFKKTKLTDKLTNKHQLHDTEKNQPDLMKVRINTTPNKNLNSWTLRKNGLWRVYATRWVGLGLWGRCISYVRENCVSYASQQILYHMHAKTAYYMHAKHMRIICTPKSIFAYQYHEFSFLFGVLFIRIFMRPGSEKHTIGLHLAIAPELMKSMQYFTGPLY</sequence>
<feature type="transmembrane region" description="Helical" evidence="5">
    <location>
        <begin position="7"/>
        <end position="30"/>
    </location>
</feature>
<name>A0A673N5K4_9TELE</name>
<evidence type="ECO:0000256" key="3">
    <source>
        <dbReference type="ARBA" id="ARBA00022723"/>
    </source>
</evidence>
<protein>
    <submittedName>
        <fullName evidence="6">Uncharacterized protein</fullName>
    </submittedName>
</protein>
<evidence type="ECO:0000313" key="6">
    <source>
        <dbReference type="Ensembl" id="ENSSRHP00000095886.1"/>
    </source>
</evidence>
<dbReference type="GO" id="GO:0005506">
    <property type="term" value="F:iron ion binding"/>
    <property type="evidence" value="ECO:0007669"/>
    <property type="project" value="InterPro"/>
</dbReference>
<evidence type="ECO:0000256" key="5">
    <source>
        <dbReference type="SAM" id="Phobius"/>
    </source>
</evidence>
<dbReference type="InterPro" id="IPR002401">
    <property type="entry name" value="Cyt_P450_E_grp-I"/>
</dbReference>
<evidence type="ECO:0000256" key="4">
    <source>
        <dbReference type="ARBA" id="ARBA00023004"/>
    </source>
</evidence>
<keyword evidence="5" id="KW-1133">Transmembrane helix</keyword>
<dbReference type="AlphaFoldDB" id="A0A673N5K4"/>
<dbReference type="GO" id="GO:0006805">
    <property type="term" value="P:xenobiotic metabolic process"/>
    <property type="evidence" value="ECO:0007669"/>
    <property type="project" value="TreeGrafter"/>
</dbReference>
<evidence type="ECO:0000256" key="1">
    <source>
        <dbReference type="ARBA" id="ARBA00001971"/>
    </source>
</evidence>
<reference evidence="6" key="2">
    <citation type="submission" date="2025-09" db="UniProtKB">
        <authorList>
            <consortium name="Ensembl"/>
        </authorList>
    </citation>
    <scope>IDENTIFICATION</scope>
</reference>
<dbReference type="InterPro" id="IPR036396">
    <property type="entry name" value="Cyt_P450_sf"/>
</dbReference>
<keyword evidence="3" id="KW-0479">Metal-binding</keyword>
<dbReference type="SUPFAM" id="SSF48264">
    <property type="entry name" value="Cytochrome P450"/>
    <property type="match status" value="1"/>
</dbReference>
<dbReference type="Ensembl" id="ENSSRHT00000098489.1">
    <property type="protein sequence ID" value="ENSSRHP00000095886.1"/>
    <property type="gene ID" value="ENSSRHG00000047123.1"/>
</dbReference>
<dbReference type="GO" id="GO:0005737">
    <property type="term" value="C:cytoplasm"/>
    <property type="evidence" value="ECO:0007669"/>
    <property type="project" value="TreeGrafter"/>
</dbReference>
<dbReference type="GO" id="GO:0020037">
    <property type="term" value="F:heme binding"/>
    <property type="evidence" value="ECO:0007669"/>
    <property type="project" value="InterPro"/>
</dbReference>
<dbReference type="GO" id="GO:0006082">
    <property type="term" value="P:organic acid metabolic process"/>
    <property type="evidence" value="ECO:0007669"/>
    <property type="project" value="TreeGrafter"/>
</dbReference>
<dbReference type="GO" id="GO:0016712">
    <property type="term" value="F:oxidoreductase activity, acting on paired donors, with incorporation or reduction of molecular oxygen, reduced flavin or flavoprotein as one donor, and incorporation of one atom of oxygen"/>
    <property type="evidence" value="ECO:0007669"/>
    <property type="project" value="TreeGrafter"/>
</dbReference>
<reference evidence="6" key="1">
    <citation type="submission" date="2025-08" db="UniProtKB">
        <authorList>
            <consortium name="Ensembl"/>
        </authorList>
    </citation>
    <scope>IDENTIFICATION</scope>
</reference>
<comment type="similarity">
    <text evidence="2">Belongs to the cytochrome P450 family.</text>
</comment>
<keyword evidence="4" id="KW-0408">Iron</keyword>
<proteinExistence type="inferred from homology"/>
<organism evidence="6 7">
    <name type="scientific">Sinocyclocheilus rhinocerous</name>
    <dbReference type="NCBI Taxonomy" id="307959"/>
    <lineage>
        <taxon>Eukaryota</taxon>
        <taxon>Metazoa</taxon>
        <taxon>Chordata</taxon>
        <taxon>Craniata</taxon>
        <taxon>Vertebrata</taxon>
        <taxon>Euteleostomi</taxon>
        <taxon>Actinopterygii</taxon>
        <taxon>Neopterygii</taxon>
        <taxon>Teleostei</taxon>
        <taxon>Ostariophysi</taxon>
        <taxon>Cypriniformes</taxon>
        <taxon>Cyprinidae</taxon>
        <taxon>Cyprininae</taxon>
        <taxon>Sinocyclocheilus</taxon>
    </lineage>
</organism>
<accession>A0A673N5K4</accession>
<evidence type="ECO:0000313" key="7">
    <source>
        <dbReference type="Proteomes" id="UP000472270"/>
    </source>
</evidence>
<dbReference type="Gene3D" id="1.10.630.10">
    <property type="entry name" value="Cytochrome P450"/>
    <property type="match status" value="2"/>
</dbReference>
<keyword evidence="5" id="KW-0472">Membrane</keyword>
<evidence type="ECO:0000256" key="2">
    <source>
        <dbReference type="ARBA" id="ARBA00010617"/>
    </source>
</evidence>
<dbReference type="InterPro" id="IPR001128">
    <property type="entry name" value="Cyt_P450"/>
</dbReference>
<keyword evidence="7" id="KW-1185">Reference proteome</keyword>